<dbReference type="Proteomes" id="UP000195402">
    <property type="component" value="Unassembled WGS sequence"/>
</dbReference>
<evidence type="ECO:0000259" key="2">
    <source>
        <dbReference type="Pfam" id="PF14111"/>
    </source>
</evidence>
<reference evidence="3 4" key="1">
    <citation type="journal article" date="2017" name="Mol. Plant">
        <title>The Genome of Medicinal Plant Macleaya cordata Provides New Insights into Benzylisoquinoline Alkaloids Metabolism.</title>
        <authorList>
            <person name="Liu X."/>
            <person name="Liu Y."/>
            <person name="Huang P."/>
            <person name="Ma Y."/>
            <person name="Qing Z."/>
            <person name="Tang Q."/>
            <person name="Cao H."/>
            <person name="Cheng P."/>
            <person name="Zheng Y."/>
            <person name="Yuan Z."/>
            <person name="Zhou Y."/>
            <person name="Liu J."/>
            <person name="Tang Z."/>
            <person name="Zhuo Y."/>
            <person name="Zhang Y."/>
            <person name="Yu L."/>
            <person name="Huang J."/>
            <person name="Yang P."/>
            <person name="Peng Q."/>
            <person name="Zhang J."/>
            <person name="Jiang W."/>
            <person name="Zhang Z."/>
            <person name="Lin K."/>
            <person name="Ro D.K."/>
            <person name="Chen X."/>
            <person name="Xiong X."/>
            <person name="Shang Y."/>
            <person name="Huang S."/>
            <person name="Zeng J."/>
        </authorList>
    </citation>
    <scope>NUCLEOTIDE SEQUENCE [LARGE SCALE GENOMIC DNA]</scope>
    <source>
        <strain evidence="4">cv. BLH2017</strain>
        <tissue evidence="3">Root</tissue>
    </source>
</reference>
<dbReference type="OMA" id="SEQTMAF"/>
<dbReference type="OrthoDB" id="1300588at2759"/>
<proteinExistence type="predicted"/>
<keyword evidence="4" id="KW-1185">Reference proteome</keyword>
<feature type="domain" description="DUF4283" evidence="2">
    <location>
        <begin position="74"/>
        <end position="133"/>
    </location>
</feature>
<dbReference type="InterPro" id="IPR025558">
    <property type="entry name" value="DUF4283"/>
</dbReference>
<organism evidence="3 4">
    <name type="scientific">Macleaya cordata</name>
    <name type="common">Five-seeded plume-poppy</name>
    <name type="synonym">Bocconia cordata</name>
    <dbReference type="NCBI Taxonomy" id="56857"/>
    <lineage>
        <taxon>Eukaryota</taxon>
        <taxon>Viridiplantae</taxon>
        <taxon>Streptophyta</taxon>
        <taxon>Embryophyta</taxon>
        <taxon>Tracheophyta</taxon>
        <taxon>Spermatophyta</taxon>
        <taxon>Magnoliopsida</taxon>
        <taxon>Ranunculales</taxon>
        <taxon>Papaveraceae</taxon>
        <taxon>Papaveroideae</taxon>
        <taxon>Macleaya</taxon>
    </lineage>
</organism>
<dbReference type="Pfam" id="PF14111">
    <property type="entry name" value="DUF4283"/>
    <property type="match status" value="1"/>
</dbReference>
<evidence type="ECO:0000313" key="4">
    <source>
        <dbReference type="Proteomes" id="UP000195402"/>
    </source>
</evidence>
<dbReference type="AlphaFoldDB" id="A0A200PZ62"/>
<sequence length="141" mass="15561">MKMRDMNVMTASSESGGAPTDVAPPSAKQYASVLASKSLVKIPEWIPDYRLSMKDGIPAIRFAPHDLSRSEQTMAFSLILKFSAGRPALNDIRSHIDLHWGITGKCVVGLIDPRHVLLKLSSELEVTKVLYGLHHLSINLR</sequence>
<accession>A0A200PZ62</accession>
<name>A0A200PZ62_MACCD</name>
<dbReference type="InParanoid" id="A0A200PZ62"/>
<feature type="region of interest" description="Disordered" evidence="1">
    <location>
        <begin position="1"/>
        <end position="22"/>
    </location>
</feature>
<evidence type="ECO:0000313" key="3">
    <source>
        <dbReference type="EMBL" id="OVA03500.1"/>
    </source>
</evidence>
<gene>
    <name evidence="3" type="ORF">BVC80_8325g12</name>
</gene>
<protein>
    <recommendedName>
        <fullName evidence="2">DUF4283 domain-containing protein</fullName>
    </recommendedName>
</protein>
<comment type="caution">
    <text evidence="3">The sequence shown here is derived from an EMBL/GenBank/DDBJ whole genome shotgun (WGS) entry which is preliminary data.</text>
</comment>
<dbReference type="EMBL" id="MVGT01003676">
    <property type="protein sequence ID" value="OVA03500.1"/>
    <property type="molecule type" value="Genomic_DNA"/>
</dbReference>
<evidence type="ECO:0000256" key="1">
    <source>
        <dbReference type="SAM" id="MobiDB-lite"/>
    </source>
</evidence>